<evidence type="ECO:0000313" key="2">
    <source>
        <dbReference type="Proteomes" id="UP001062846"/>
    </source>
</evidence>
<protein>
    <submittedName>
        <fullName evidence="1">Uncharacterized protein</fullName>
    </submittedName>
</protein>
<organism evidence="1 2">
    <name type="scientific">Rhododendron molle</name>
    <name type="common">Chinese azalea</name>
    <name type="synonym">Azalea mollis</name>
    <dbReference type="NCBI Taxonomy" id="49168"/>
    <lineage>
        <taxon>Eukaryota</taxon>
        <taxon>Viridiplantae</taxon>
        <taxon>Streptophyta</taxon>
        <taxon>Embryophyta</taxon>
        <taxon>Tracheophyta</taxon>
        <taxon>Spermatophyta</taxon>
        <taxon>Magnoliopsida</taxon>
        <taxon>eudicotyledons</taxon>
        <taxon>Gunneridae</taxon>
        <taxon>Pentapetalae</taxon>
        <taxon>asterids</taxon>
        <taxon>Ericales</taxon>
        <taxon>Ericaceae</taxon>
        <taxon>Ericoideae</taxon>
        <taxon>Rhodoreae</taxon>
        <taxon>Rhododendron</taxon>
    </lineage>
</organism>
<gene>
    <name evidence="1" type="ORF">RHMOL_Rhmol12G0209100</name>
</gene>
<evidence type="ECO:0000313" key="1">
    <source>
        <dbReference type="EMBL" id="KAI8529232.1"/>
    </source>
</evidence>
<keyword evidence="2" id="KW-1185">Reference proteome</keyword>
<comment type="caution">
    <text evidence="1">The sequence shown here is derived from an EMBL/GenBank/DDBJ whole genome shotgun (WGS) entry which is preliminary data.</text>
</comment>
<reference evidence="1" key="1">
    <citation type="submission" date="2022-02" db="EMBL/GenBank/DDBJ databases">
        <title>Plant Genome Project.</title>
        <authorList>
            <person name="Zhang R.-G."/>
        </authorList>
    </citation>
    <scope>NUCLEOTIDE SEQUENCE</scope>
    <source>
        <strain evidence="1">AT1</strain>
    </source>
</reference>
<proteinExistence type="predicted"/>
<dbReference type="EMBL" id="CM046399">
    <property type="protein sequence ID" value="KAI8529232.1"/>
    <property type="molecule type" value="Genomic_DNA"/>
</dbReference>
<dbReference type="Proteomes" id="UP001062846">
    <property type="component" value="Chromosome 12"/>
</dbReference>
<name>A0ACC0LLG7_RHOML</name>
<accession>A0ACC0LLG7</accession>
<sequence length="228" mass="27432">MTLLFPLYASVRAIETRSKVDDEQWLAYWMLYSFLTLMEMLLQPILEWIPIWYDIKLVFVAWLVLPHFRGAAFMYDRFVKKNIKKYGLHKVIHHKNKFLEYFSTPKKVPLYIEFLDSPLPVTHILVRPMMMLLYPLYASVIAIERRSKGDSDHEQWLAYWILYSFLTLMEMLLQPILQWIPIWHDIKLVFVAWLVLPQLRGATFMYERFVKKNIKKYGVLDQHGKGKN</sequence>